<proteinExistence type="predicted"/>
<feature type="compositionally biased region" description="Polar residues" evidence="1">
    <location>
        <begin position="156"/>
        <end position="169"/>
    </location>
</feature>
<protein>
    <submittedName>
        <fullName evidence="2">Uncharacterized protein</fullName>
    </submittedName>
</protein>
<accession>A0ABN6TAN6</accession>
<gene>
    <name evidence="2" type="ORF">MasN3_27680</name>
</gene>
<sequence>MNALISAGFARETLTLSNADPTGMTDSTGGAGGGAASGGNGANLRRVFTDLFGADNSLRASRYTGAVTRGHHVLVVAAASLPEAEHAADIVERFGPSDIDDGEAQAGAMANDTGRPPESMRMGGAASMQQASAQPAQPRAAGRPHLDNPGDGMIFQQHSLYQSVPTGGTYQEPLGESGLGATGSTSLHGSTLRENAVHVPSFEDIETGGGEAGQRESGPGAAPAPSARLTETQRGRSRIYSPETPPPAGHGSGLDIGSNFFGDDDDYYRNHFLSNYGDADYESVKPAYAYGADMARDDKYHGRAWHEVENELRSNWEAFGAGISGLTWDKVKAAVRRGWDRITVHHDADSYYRSHYDTHLGGSGMDYDKVKPAYTFGAEMRRSELYRNRPWDDVEGELARGWHARAGGGKPLAGAWDRLKAAVRHGWERVTGDDEERGYRKHWDAAYGSAADAGSYDDYRPAYGFGAAMAREQRYRARRWDEVESALRADWEAREGGQANWEKMKPAVRHGWYRASS</sequence>
<reference evidence="2" key="1">
    <citation type="submission" date="2022-11" db="EMBL/GenBank/DDBJ databases">
        <title>Isolation and characterization of PLA-degrading bacterium Massilia sp. from Antarctic soil.</title>
        <authorList>
            <person name="Sato K."/>
            <person name="Gomez-Fuentes C."/>
            <person name="Ahmad S.A."/>
            <person name="Zulkharnain A."/>
        </authorList>
    </citation>
    <scope>NUCLEOTIDE SEQUENCE</scope>
    <source>
        <strain evidence="2">N-3</strain>
    </source>
</reference>
<dbReference type="EMBL" id="AP026966">
    <property type="protein sequence ID" value="BDT59274.1"/>
    <property type="molecule type" value="Genomic_DNA"/>
</dbReference>
<evidence type="ECO:0000313" key="2">
    <source>
        <dbReference type="EMBL" id="BDT59274.1"/>
    </source>
</evidence>
<feature type="compositionally biased region" description="Polar residues" evidence="1">
    <location>
        <begin position="17"/>
        <end position="28"/>
    </location>
</feature>
<evidence type="ECO:0000313" key="3">
    <source>
        <dbReference type="Proteomes" id="UP001163336"/>
    </source>
</evidence>
<evidence type="ECO:0000256" key="1">
    <source>
        <dbReference type="SAM" id="MobiDB-lite"/>
    </source>
</evidence>
<keyword evidence="3" id="KW-1185">Reference proteome</keyword>
<organism evidence="2 3">
    <name type="scientific">Massilia varians</name>
    <dbReference type="NCBI Taxonomy" id="457921"/>
    <lineage>
        <taxon>Bacteria</taxon>
        <taxon>Pseudomonadati</taxon>
        <taxon>Pseudomonadota</taxon>
        <taxon>Betaproteobacteria</taxon>
        <taxon>Burkholderiales</taxon>
        <taxon>Oxalobacteraceae</taxon>
        <taxon>Telluria group</taxon>
        <taxon>Massilia</taxon>
    </lineage>
</organism>
<feature type="compositionally biased region" description="Low complexity" evidence="1">
    <location>
        <begin position="217"/>
        <end position="227"/>
    </location>
</feature>
<feature type="compositionally biased region" description="Low complexity" evidence="1">
    <location>
        <begin position="122"/>
        <end position="143"/>
    </location>
</feature>
<feature type="compositionally biased region" description="Gly residues" evidence="1">
    <location>
        <begin position="29"/>
        <end position="39"/>
    </location>
</feature>
<dbReference type="Proteomes" id="UP001163336">
    <property type="component" value="Chromosome"/>
</dbReference>
<feature type="region of interest" description="Disordered" evidence="1">
    <location>
        <begin position="100"/>
        <end position="190"/>
    </location>
</feature>
<name>A0ABN6TAN6_9BURK</name>
<feature type="region of interest" description="Disordered" evidence="1">
    <location>
        <begin position="17"/>
        <end position="39"/>
    </location>
</feature>
<feature type="region of interest" description="Disordered" evidence="1">
    <location>
        <begin position="203"/>
        <end position="256"/>
    </location>
</feature>